<dbReference type="InterPro" id="IPR001680">
    <property type="entry name" value="WD40_rpt"/>
</dbReference>
<evidence type="ECO:0000313" key="6">
    <source>
        <dbReference type="EMBL" id="KAG9511217.1"/>
    </source>
</evidence>
<keyword evidence="3" id="KW-0677">Repeat</keyword>
<dbReference type="Pfam" id="PF14538">
    <property type="entry name" value="Raptor_N"/>
    <property type="match status" value="1"/>
</dbReference>
<dbReference type="InterPro" id="IPR016024">
    <property type="entry name" value="ARM-type_fold"/>
</dbReference>
<dbReference type="SMART" id="SM01302">
    <property type="entry name" value="Raptor_N"/>
    <property type="match status" value="1"/>
</dbReference>
<dbReference type="InterPro" id="IPR004083">
    <property type="entry name" value="Raptor"/>
</dbReference>
<feature type="region of interest" description="Disordered" evidence="4">
    <location>
        <begin position="760"/>
        <end position="781"/>
    </location>
</feature>
<dbReference type="InterPro" id="IPR011989">
    <property type="entry name" value="ARM-like"/>
</dbReference>
<dbReference type="InterPro" id="IPR015943">
    <property type="entry name" value="WD40/YVTN_repeat-like_dom_sf"/>
</dbReference>
<evidence type="ECO:0000313" key="7">
    <source>
        <dbReference type="Proteomes" id="UP000825002"/>
    </source>
</evidence>
<dbReference type="Proteomes" id="UP000825002">
    <property type="component" value="Unassembled WGS sequence"/>
</dbReference>
<evidence type="ECO:0000256" key="1">
    <source>
        <dbReference type="ARBA" id="ARBA00009257"/>
    </source>
</evidence>
<dbReference type="Gene3D" id="2.130.10.10">
    <property type="entry name" value="YVTN repeat-like/Quinoprotein amine dehydrogenase"/>
    <property type="match status" value="2"/>
</dbReference>
<dbReference type="InterPro" id="IPR029347">
    <property type="entry name" value="Raptor_N"/>
</dbReference>
<feature type="domain" description="Raptor N-terminal CASPase-like" evidence="5">
    <location>
        <begin position="51"/>
        <end position="204"/>
    </location>
</feature>
<dbReference type="PRINTS" id="PR01547">
    <property type="entry name" value="YEAST176DUF"/>
</dbReference>
<dbReference type="SUPFAM" id="SSF48371">
    <property type="entry name" value="ARM repeat"/>
    <property type="match status" value="1"/>
</dbReference>
<dbReference type="InterPro" id="IPR036322">
    <property type="entry name" value="WD40_repeat_dom_sf"/>
</dbReference>
<name>A0ABQ7SCV0_9ACAR</name>
<keyword evidence="7" id="KW-1185">Reference proteome</keyword>
<dbReference type="PANTHER" id="PTHR12848:SF16">
    <property type="entry name" value="REGULATORY-ASSOCIATED PROTEIN OF MTOR"/>
    <property type="match status" value="1"/>
</dbReference>
<gene>
    <name evidence="6" type="primary">RPTOR</name>
    <name evidence="6" type="ORF">GZH46_00210</name>
</gene>
<keyword evidence="2" id="KW-0853">WD repeat</keyword>
<dbReference type="PANTHER" id="PTHR12848">
    <property type="entry name" value="REGULATORY-ASSOCIATED PROTEIN OF MTOR"/>
    <property type="match status" value="1"/>
</dbReference>
<accession>A0ABQ7SCV0</accession>
<dbReference type="EMBL" id="JAIFTH010000020">
    <property type="protein sequence ID" value="KAG9511217.1"/>
    <property type="molecule type" value="Genomic_DNA"/>
</dbReference>
<evidence type="ECO:0000256" key="3">
    <source>
        <dbReference type="ARBA" id="ARBA00022737"/>
    </source>
</evidence>
<dbReference type="SMART" id="SM00320">
    <property type="entry name" value="WD40"/>
    <property type="match status" value="5"/>
</dbReference>
<protein>
    <submittedName>
        <fullName evidence="6">Regulatory-associated protein of mTOR</fullName>
    </submittedName>
</protein>
<comment type="caution">
    <text evidence="6">The sequence shown here is derived from an EMBL/GenBank/DDBJ whole genome shotgun (WGS) entry which is preliminary data.</text>
</comment>
<dbReference type="Pfam" id="PF00400">
    <property type="entry name" value="WD40"/>
    <property type="match status" value="3"/>
</dbReference>
<evidence type="ECO:0000256" key="4">
    <source>
        <dbReference type="SAM" id="MobiDB-lite"/>
    </source>
</evidence>
<sequence length="1325" mass="147637">MDNLIPATIDIYEEATKMPDWQMDLAFTEARHLEPIKGVQPFDECWRLKERMKTVSVALVLCLNVGVDPPDVVKTQPCAKLECWFDPQSKIPQKSIEIIGAQLEKQYERWQAKARYKKCLDPTVEEVKKLCVSLRRNAKEDRVLFHYNGHGVPKPTNNGEIWVFNKNYTQYIPLAIYDLQHWMGAPSIYVFDCSCAGSIVDSFQATSAPEYVQNCILMAACGADQILPMNPDLPADLFTSCLTTPLKMALRWFIQQNRDKLLSGVTLDMVDKIQGTFSDRRTMIGELNWIFTAITDTIAWDVLPRALFQRLFRQDLLVASLFRNFLLAERIMRTYNCTPVTHPKLPPTHHHPMWRAWDMAVDLCLSQLPDILEERAQFKNSTFFSEQLTAFEVWLNLDHNSHTNPAQLPIVLQVLLSPVHRLRALDLLGRFLNLGPWAVNSALSVGIFPYVLKLLQSNARDVRPFLVSIWAKILALDRRCQLDLVHDNYHRYFLSILADPAYDAHYRTMAAFVMTCIVRDFPQGQECAFQGSLIAICLEQINDPDPMLRRWLAICLGCSWDNYEDARWCGVRDSAHEKLYTILDDKVPEVRAAAIYALGTFINSSNERNDHANTIDHSIGLKLVSTSLYDSCVLVRHELVVALQYLVFAFENQFITLESSTLAALAADTSRRHTYIVDDAQNQVDQGISGCTPPSHHNVIATASAASKIMSNVYQIIWKAMYTLASDPHPRVACAATTIVDDIKSKIMLSVAPTLTAAASNEAGPTDVGSEDDAPSSYSSHRPPLITTEFVDWSARYFHGPDVRHDSNVAAIRPNGVIIDRNSNEHQQREWRLLRNMAFKKMSLEELQLVDPSQFDEPPLMQCRVPSTHLVAFHPFDPLLVSAGRDEFCLIRRAPCSGGVSTTSSMSTATGQDVQYVSFGLAPSATCPSGHHHHNNAPIVSCSSTARITALQLINAHDNTLVATGCSDGSVRIWRPLDCELEAPITSTSDLPQQHDYNSHHLEAQLVSAFNMMIMPDHHYYYNAPAVSVVGLGVGLSVGKQRQLSTEQFVDYHSPVPPLISTSGNVAGAAAANNNSGTNVNGLTMSTVSHHSANSVGMILLWQQHTCHMLAAGDTGEHQRVIRVWDARTEMKVNDIPTGADYGVTCLSSDGEHSLAAGFQDGSIRIYDQRMRAKHCRTFTYHKHTAPVLHCHAFRPHEKHISLVSGDTSGEVRFWDQRAPSSVKKLDVGAHMSAMCVHPNADIFACSLKASPNTVHNPTTHNVSSVGGATHRELKIYNLDGTSRASSVIRATSASMMRSLAWHPYCAKLAVTNVDSLSVYAAHGS</sequence>
<dbReference type="Gene3D" id="1.25.10.10">
    <property type="entry name" value="Leucine-rich Repeat Variant"/>
    <property type="match status" value="1"/>
</dbReference>
<evidence type="ECO:0000256" key="2">
    <source>
        <dbReference type="ARBA" id="ARBA00022574"/>
    </source>
</evidence>
<reference evidence="6 7" key="1">
    <citation type="submission" date="2020-10" db="EMBL/GenBank/DDBJ databases">
        <authorList>
            <person name="Klimov P.B."/>
            <person name="Dyachkov S.M."/>
            <person name="Chetverikov P.E."/>
        </authorList>
    </citation>
    <scope>NUCLEOTIDE SEQUENCE [LARGE SCALE GENOMIC DNA]</scope>
    <source>
        <strain evidence="6">BMOC 18-1129-001#AD2665</strain>
        <tissue evidence="6">Entire mites</tissue>
    </source>
</reference>
<proteinExistence type="inferred from homology"/>
<organism evidence="6 7">
    <name type="scientific">Fragariocoptes setiger</name>
    <dbReference type="NCBI Taxonomy" id="1670756"/>
    <lineage>
        <taxon>Eukaryota</taxon>
        <taxon>Metazoa</taxon>
        <taxon>Ecdysozoa</taxon>
        <taxon>Arthropoda</taxon>
        <taxon>Chelicerata</taxon>
        <taxon>Arachnida</taxon>
        <taxon>Acari</taxon>
        <taxon>Acariformes</taxon>
        <taxon>Trombidiformes</taxon>
        <taxon>Prostigmata</taxon>
        <taxon>Eupodina</taxon>
        <taxon>Eriophyoidea</taxon>
        <taxon>Phytoptidae</taxon>
        <taxon>Fragariocoptes</taxon>
    </lineage>
</organism>
<evidence type="ECO:0000259" key="5">
    <source>
        <dbReference type="SMART" id="SM01302"/>
    </source>
</evidence>
<comment type="similarity">
    <text evidence="1">Belongs to the WD repeat RAPTOR family.</text>
</comment>
<dbReference type="SUPFAM" id="SSF50978">
    <property type="entry name" value="WD40 repeat-like"/>
    <property type="match status" value="1"/>
</dbReference>